<dbReference type="VEuPathDB" id="FungiDB:Z518_09493"/>
<dbReference type="PANTHER" id="PTHR40642">
    <property type="entry name" value="YALI0F31295P"/>
    <property type="match status" value="1"/>
</dbReference>
<dbReference type="HOGENOM" id="CLU_1695261_0_0_1"/>
<dbReference type="OrthoDB" id="5422320at2759"/>
<name>A0A0D2IES7_9EURO</name>
<dbReference type="GeneID" id="25297564"/>
<organism evidence="2 3">
    <name type="scientific">Rhinocladiella mackenziei CBS 650.93</name>
    <dbReference type="NCBI Taxonomy" id="1442369"/>
    <lineage>
        <taxon>Eukaryota</taxon>
        <taxon>Fungi</taxon>
        <taxon>Dikarya</taxon>
        <taxon>Ascomycota</taxon>
        <taxon>Pezizomycotina</taxon>
        <taxon>Eurotiomycetes</taxon>
        <taxon>Chaetothyriomycetidae</taxon>
        <taxon>Chaetothyriales</taxon>
        <taxon>Herpotrichiellaceae</taxon>
        <taxon>Rhinocladiella</taxon>
    </lineage>
</organism>
<feature type="region of interest" description="Disordered" evidence="1">
    <location>
        <begin position="86"/>
        <end position="154"/>
    </location>
</feature>
<gene>
    <name evidence="2" type="ORF">Z518_09493</name>
</gene>
<dbReference type="STRING" id="1442369.A0A0D2IES7"/>
<dbReference type="Pfam" id="PF12720">
    <property type="entry name" value="DUF3807"/>
    <property type="match status" value="1"/>
</dbReference>
<feature type="region of interest" description="Disordered" evidence="1">
    <location>
        <begin position="44"/>
        <end position="70"/>
    </location>
</feature>
<feature type="compositionally biased region" description="Basic and acidic residues" evidence="1">
    <location>
        <begin position="144"/>
        <end position="154"/>
    </location>
</feature>
<dbReference type="EMBL" id="KN847481">
    <property type="protein sequence ID" value="KIX01766.1"/>
    <property type="molecule type" value="Genomic_DNA"/>
</dbReference>
<accession>A0A0D2IES7</accession>
<evidence type="ECO:0000313" key="2">
    <source>
        <dbReference type="EMBL" id="KIX01766.1"/>
    </source>
</evidence>
<feature type="compositionally biased region" description="Basic and acidic residues" evidence="1">
    <location>
        <begin position="110"/>
        <end position="134"/>
    </location>
</feature>
<dbReference type="RefSeq" id="XP_013268902.1">
    <property type="nucleotide sequence ID" value="XM_013413448.1"/>
</dbReference>
<protein>
    <submittedName>
        <fullName evidence="2">Uncharacterized protein</fullName>
    </submittedName>
</protein>
<dbReference type="AlphaFoldDB" id="A0A0D2IES7"/>
<proteinExistence type="predicted"/>
<evidence type="ECO:0000313" key="3">
    <source>
        <dbReference type="Proteomes" id="UP000053617"/>
    </source>
</evidence>
<dbReference type="PANTHER" id="PTHR40642:SF1">
    <property type="entry name" value="YALI0F31295P"/>
    <property type="match status" value="1"/>
</dbReference>
<dbReference type="InterPro" id="IPR024526">
    <property type="entry name" value="DUF3807"/>
</dbReference>
<keyword evidence="3" id="KW-1185">Reference proteome</keyword>
<reference evidence="2 3" key="1">
    <citation type="submission" date="2015-01" db="EMBL/GenBank/DDBJ databases">
        <title>The Genome Sequence of Rhinocladiella mackenzie CBS 650.93.</title>
        <authorList>
            <consortium name="The Broad Institute Genomics Platform"/>
            <person name="Cuomo C."/>
            <person name="de Hoog S."/>
            <person name="Gorbushina A."/>
            <person name="Stielow B."/>
            <person name="Teixiera M."/>
            <person name="Abouelleil A."/>
            <person name="Chapman S.B."/>
            <person name="Priest M."/>
            <person name="Young S.K."/>
            <person name="Wortman J."/>
            <person name="Nusbaum C."/>
            <person name="Birren B."/>
        </authorList>
    </citation>
    <scope>NUCLEOTIDE SEQUENCE [LARGE SCALE GENOMIC DNA]</scope>
    <source>
        <strain evidence="2 3">CBS 650.93</strain>
    </source>
</reference>
<evidence type="ECO:0000256" key="1">
    <source>
        <dbReference type="SAM" id="MobiDB-lite"/>
    </source>
</evidence>
<dbReference type="Proteomes" id="UP000053617">
    <property type="component" value="Unassembled WGS sequence"/>
</dbReference>
<sequence length="167" mass="19295">MSAVAFSRSPLMIMIQHTEMDKLVRFHALHFPNQVTPDLVNTPREATAEADRKQNPPSDTDDGLGYYEDGVKRTLTDEQVKMFRHSEIQRLLSGRRAAKEKENRQKRRQEHGSDTHAPPKERKRRFQDDPDAGRADINTLTYDDPPHQEVKGKPIAEKFIWPTLPRA</sequence>